<feature type="region of interest" description="Disordered" evidence="1">
    <location>
        <begin position="1"/>
        <end position="58"/>
    </location>
</feature>
<organism evidence="3 4">
    <name type="scientific">Frankia alni (strain DSM 45986 / CECT 9034 / ACN14a)</name>
    <dbReference type="NCBI Taxonomy" id="326424"/>
    <lineage>
        <taxon>Bacteria</taxon>
        <taxon>Bacillati</taxon>
        <taxon>Actinomycetota</taxon>
        <taxon>Actinomycetes</taxon>
        <taxon>Frankiales</taxon>
        <taxon>Frankiaceae</taxon>
        <taxon>Frankia</taxon>
    </lineage>
</organism>
<sequence length="377" mass="37899">MDPEAWSIAGSWQRGATATPDPPAITAVPAPGRPPATADPDPDSDPDPGLGLGPDDPLRAAMQYRRLLGASDAARARADRDAYQRRQGGRAQARRHREAAADIRARVESVWAQVAEPLAQYGLTDLDQLRPAAAEPAVALTKKAAPRRGADAPAQRRAGRPLASSGRDLRGGPAVGDAAGREGRRPAGDGREARGAGRSGREGRSGRGELGAVGQPAATAPVDPRTAPRQAYDLCLEAMSKAAELRAVSKAAGSASAGLMTALACLLSLVFVGVLRVFTEAPGLPCIIGAAVLAAALVAVAAGSEDGVKAVFRAGMLGAGAAAVAVLATFRLAPMAPVDVAAALLALAAAARFGLGLGSGVEQAPASGSRAGGSRKG</sequence>
<keyword evidence="2" id="KW-1133">Transmembrane helix</keyword>
<dbReference type="STRING" id="326424.FRAAL2280"/>
<keyword evidence="2" id="KW-0812">Transmembrane</keyword>
<evidence type="ECO:0000313" key="4">
    <source>
        <dbReference type="Proteomes" id="UP000000657"/>
    </source>
</evidence>
<protein>
    <submittedName>
        <fullName evidence="3">Uncharacterized protein</fullName>
    </submittedName>
</protein>
<feature type="transmembrane region" description="Helical" evidence="2">
    <location>
        <begin position="281"/>
        <end position="302"/>
    </location>
</feature>
<feature type="region of interest" description="Disordered" evidence="1">
    <location>
        <begin position="136"/>
        <end position="225"/>
    </location>
</feature>
<dbReference type="Proteomes" id="UP000000657">
    <property type="component" value="Chromosome"/>
</dbReference>
<gene>
    <name evidence="3" type="ordered locus">FRAAL2280</name>
</gene>
<feature type="compositionally biased region" description="Low complexity" evidence="1">
    <location>
        <begin position="16"/>
        <end position="39"/>
    </location>
</feature>
<feature type="transmembrane region" description="Helical" evidence="2">
    <location>
        <begin position="314"/>
        <end position="334"/>
    </location>
</feature>
<evidence type="ECO:0000313" key="3">
    <source>
        <dbReference type="EMBL" id="CAJ60929.1"/>
    </source>
</evidence>
<evidence type="ECO:0000256" key="1">
    <source>
        <dbReference type="SAM" id="MobiDB-lite"/>
    </source>
</evidence>
<proteinExistence type="predicted"/>
<feature type="compositionally biased region" description="Basic and acidic residues" evidence="1">
    <location>
        <begin position="74"/>
        <end position="84"/>
    </location>
</feature>
<feature type="region of interest" description="Disordered" evidence="1">
    <location>
        <begin position="71"/>
        <end position="101"/>
    </location>
</feature>
<reference evidence="3 4" key="1">
    <citation type="journal article" date="2007" name="Genome Res.">
        <title>Genome characteristics of facultatively symbiotic Frankia sp. strains reflect host range and host plant biogeography.</title>
        <authorList>
            <person name="Normand P."/>
            <person name="Lapierre P."/>
            <person name="Tisa L.S."/>
            <person name="Gogarten J.P."/>
            <person name="Alloisio N."/>
            <person name="Bagnarol E."/>
            <person name="Bassi C.A."/>
            <person name="Berry A.M."/>
            <person name="Bickhart D.M."/>
            <person name="Choisne N."/>
            <person name="Couloux A."/>
            <person name="Cournoyer B."/>
            <person name="Cruveiller S."/>
            <person name="Daubin V."/>
            <person name="Demange N."/>
            <person name="Francino M.P."/>
            <person name="Goltsman E."/>
            <person name="Huang Y."/>
            <person name="Kopp O.R."/>
            <person name="Labarre L."/>
            <person name="Lapidus A."/>
            <person name="Lavire C."/>
            <person name="Marechal J."/>
            <person name="Martinez M."/>
            <person name="Mastronunzio J.E."/>
            <person name="Mullin B.C."/>
            <person name="Niemann J."/>
            <person name="Pujic P."/>
            <person name="Rawnsley T."/>
            <person name="Rouy Z."/>
            <person name="Schenowitz C."/>
            <person name="Sellstedt A."/>
            <person name="Tavares F."/>
            <person name="Tomkins J.P."/>
            <person name="Vallenet D."/>
            <person name="Valverde C."/>
            <person name="Wall L.G."/>
            <person name="Wang Y."/>
            <person name="Medigue C."/>
            <person name="Benson D.R."/>
        </authorList>
    </citation>
    <scope>NUCLEOTIDE SEQUENCE [LARGE SCALE GENOMIC DNA]</scope>
    <source>
        <strain evidence="4">DSM 45986 / CECT 9034 / ACN14a</strain>
    </source>
</reference>
<accession>Q0RNF9</accession>
<keyword evidence="4" id="KW-1185">Reference proteome</keyword>
<dbReference type="EMBL" id="CT573213">
    <property type="protein sequence ID" value="CAJ60929.1"/>
    <property type="molecule type" value="Genomic_DNA"/>
</dbReference>
<dbReference type="KEGG" id="fal:FRAAL2280"/>
<feature type="transmembrane region" description="Helical" evidence="2">
    <location>
        <begin position="340"/>
        <end position="361"/>
    </location>
</feature>
<feature type="transmembrane region" description="Helical" evidence="2">
    <location>
        <begin position="255"/>
        <end position="275"/>
    </location>
</feature>
<feature type="compositionally biased region" description="Basic and acidic residues" evidence="1">
    <location>
        <begin position="179"/>
        <end position="207"/>
    </location>
</feature>
<evidence type="ECO:0000256" key="2">
    <source>
        <dbReference type="SAM" id="Phobius"/>
    </source>
</evidence>
<dbReference type="HOGENOM" id="CLU_733088_0_0_11"/>
<dbReference type="AlphaFoldDB" id="Q0RNF9"/>
<name>Q0RNF9_FRAAA</name>
<keyword evidence="2" id="KW-0472">Membrane</keyword>